<dbReference type="RefSeq" id="WP_222877058.1">
    <property type="nucleotide sequence ID" value="NZ_AP023361.1"/>
</dbReference>
<evidence type="ECO:0000313" key="3">
    <source>
        <dbReference type="EMBL" id="BCJ90431.1"/>
    </source>
</evidence>
<dbReference type="PANTHER" id="PTHR35342">
    <property type="entry name" value="TRICARBOXYLIC TRANSPORT PROTEIN"/>
    <property type="match status" value="1"/>
</dbReference>
<dbReference type="KEGG" id="tso:IZ6_11660"/>
<reference evidence="3 4" key="1">
    <citation type="submission" date="2020-08" db="EMBL/GenBank/DDBJ databases">
        <title>Genome sequence of Rhizobiales bacterium strain IZ6.</title>
        <authorList>
            <person name="Nakai R."/>
            <person name="Naganuma T."/>
        </authorList>
    </citation>
    <scope>NUCLEOTIDE SEQUENCE [LARGE SCALE GENOMIC DNA]</scope>
    <source>
        <strain evidence="3 4">IZ6</strain>
    </source>
</reference>
<feature type="transmembrane region" description="Helical" evidence="1">
    <location>
        <begin position="20"/>
        <end position="39"/>
    </location>
</feature>
<feature type="transmembrane region" description="Helical" evidence="1">
    <location>
        <begin position="45"/>
        <end position="69"/>
    </location>
</feature>
<dbReference type="Pfam" id="PF01970">
    <property type="entry name" value="TctA"/>
    <property type="match status" value="1"/>
</dbReference>
<feature type="transmembrane region" description="Helical" evidence="1">
    <location>
        <begin position="253"/>
        <end position="281"/>
    </location>
</feature>
<dbReference type="AlphaFoldDB" id="A0A6S6QTM9"/>
<organism evidence="3 4">
    <name type="scientific">Terrihabitans soli</name>
    <dbReference type="NCBI Taxonomy" id="708113"/>
    <lineage>
        <taxon>Bacteria</taxon>
        <taxon>Pseudomonadati</taxon>
        <taxon>Pseudomonadota</taxon>
        <taxon>Alphaproteobacteria</taxon>
        <taxon>Hyphomicrobiales</taxon>
        <taxon>Terrihabitans</taxon>
    </lineage>
</organism>
<feature type="transmembrane region" description="Helical" evidence="1">
    <location>
        <begin position="469"/>
        <end position="489"/>
    </location>
</feature>
<dbReference type="InterPro" id="IPR002823">
    <property type="entry name" value="DUF112_TM"/>
</dbReference>
<feature type="domain" description="DUF112" evidence="2">
    <location>
        <begin position="20"/>
        <end position="438"/>
    </location>
</feature>
<keyword evidence="1" id="KW-1133">Transmembrane helix</keyword>
<feature type="transmembrane region" description="Helical" evidence="1">
    <location>
        <begin position="150"/>
        <end position="182"/>
    </location>
</feature>
<keyword evidence="4" id="KW-1185">Reference proteome</keyword>
<name>A0A6S6QTM9_9HYPH</name>
<keyword evidence="1" id="KW-0472">Membrane</keyword>
<evidence type="ECO:0000259" key="2">
    <source>
        <dbReference type="Pfam" id="PF01970"/>
    </source>
</evidence>
<evidence type="ECO:0000313" key="4">
    <source>
        <dbReference type="Proteomes" id="UP000515317"/>
    </source>
</evidence>
<feature type="transmembrane region" description="Helical" evidence="1">
    <location>
        <begin position="109"/>
        <end position="130"/>
    </location>
</feature>
<protein>
    <recommendedName>
        <fullName evidence="2">DUF112 domain-containing protein</fullName>
    </recommendedName>
</protein>
<gene>
    <name evidence="3" type="ORF">IZ6_11660</name>
</gene>
<accession>A0A6S6QTM9</accession>
<feature type="transmembrane region" description="Helical" evidence="1">
    <location>
        <begin position="388"/>
        <end position="406"/>
    </location>
</feature>
<evidence type="ECO:0000256" key="1">
    <source>
        <dbReference type="SAM" id="Phobius"/>
    </source>
</evidence>
<dbReference type="PANTHER" id="PTHR35342:SF5">
    <property type="entry name" value="TRICARBOXYLIC TRANSPORT PROTEIN"/>
    <property type="match status" value="1"/>
</dbReference>
<keyword evidence="1" id="KW-0812">Transmembrane</keyword>
<dbReference type="Proteomes" id="UP000515317">
    <property type="component" value="Chromosome"/>
</dbReference>
<dbReference type="EMBL" id="AP023361">
    <property type="protein sequence ID" value="BCJ90431.1"/>
    <property type="molecule type" value="Genomic_DNA"/>
</dbReference>
<feature type="transmembrane region" description="Helical" evidence="1">
    <location>
        <begin position="321"/>
        <end position="342"/>
    </location>
</feature>
<proteinExistence type="predicted"/>
<sequence length="501" mass="52881">MDLLANLSLGFDVALTWQNLLYCLIGVLLGTLVGVLPGIGPATTIAVLLPLTFDLPAVGSLIMLAGIYYGAQYGGSTTAILVNMPGETSGIITAIDGHQMAKQGRAGTALSIAAIGSLFAGTVSTVFIAATAQPLSNLGLMFGPAENVALFTLALVAVIIMGRGSVLNSLVMIMIGLSLGLIGTDVETSKSRFTFGISELQDGIDFIPLAMGLFGIAEILRTLELPGDPDLIGKKIQGLWPKLEELKQSTLPIIRGTVVGILMGILPGGGTLLGAFSSYMLEKRISKTPERFGKGAIEGLAAPESANNAAAQASFIPMLTLGMPSGAVTALMIGALTIHGIAPGPQVVTQRPELFWGIVCSMWIGNAMLLIINLPLIGLWVSILRIPYRRLVPAIILFCCIGAYSVNNQAFDVGVLVVSGLFGYVLTRLDCEPTPLLLSFIISPMLEENFRRAILLSHGDYSTFIHKPISLTLLLLSVGLLLAVLLPTIRKKRDTIFVESN</sequence>
<feature type="transmembrane region" description="Helical" evidence="1">
    <location>
        <begin position="354"/>
        <end position="381"/>
    </location>
</feature>